<dbReference type="Proteomes" id="UP001164539">
    <property type="component" value="Chromosome 9"/>
</dbReference>
<protein>
    <submittedName>
        <fullName evidence="1">Universal stress protein A-like protein</fullName>
    </submittedName>
</protein>
<dbReference type="EMBL" id="CM051402">
    <property type="protein sequence ID" value="KAJ4709927.1"/>
    <property type="molecule type" value="Genomic_DNA"/>
</dbReference>
<reference evidence="1 2" key="1">
    <citation type="journal article" date="2023" name="Science">
        <title>Complex scaffold remodeling in plant triterpene biosynthesis.</title>
        <authorList>
            <person name="De La Pena R."/>
            <person name="Hodgson H."/>
            <person name="Liu J.C."/>
            <person name="Stephenson M.J."/>
            <person name="Martin A.C."/>
            <person name="Owen C."/>
            <person name="Harkess A."/>
            <person name="Leebens-Mack J."/>
            <person name="Jimenez L.E."/>
            <person name="Osbourn A."/>
            <person name="Sattely E.S."/>
        </authorList>
    </citation>
    <scope>NUCLEOTIDE SEQUENCE [LARGE SCALE GENOMIC DNA]</scope>
    <source>
        <strain evidence="2">cv. JPN11</strain>
        <tissue evidence="1">Leaf</tissue>
    </source>
</reference>
<organism evidence="1 2">
    <name type="scientific">Melia azedarach</name>
    <name type="common">Chinaberry tree</name>
    <dbReference type="NCBI Taxonomy" id="155640"/>
    <lineage>
        <taxon>Eukaryota</taxon>
        <taxon>Viridiplantae</taxon>
        <taxon>Streptophyta</taxon>
        <taxon>Embryophyta</taxon>
        <taxon>Tracheophyta</taxon>
        <taxon>Spermatophyta</taxon>
        <taxon>Magnoliopsida</taxon>
        <taxon>eudicotyledons</taxon>
        <taxon>Gunneridae</taxon>
        <taxon>Pentapetalae</taxon>
        <taxon>rosids</taxon>
        <taxon>malvids</taxon>
        <taxon>Sapindales</taxon>
        <taxon>Meliaceae</taxon>
        <taxon>Melia</taxon>
    </lineage>
</organism>
<comment type="caution">
    <text evidence="1">The sequence shown here is derived from an EMBL/GenBank/DDBJ whole genome shotgun (WGS) entry which is preliminary data.</text>
</comment>
<proteinExistence type="predicted"/>
<keyword evidence="2" id="KW-1185">Reference proteome</keyword>
<sequence>MAQAVVAGETTEGGSEKKVMVAIDESEYSYYALIWTLDNLKDSISKFPLIIFMAQQPTNYNYTFAAPFGSALVYSAVSRQDFVNSAQNNHRRLAMTLLEKAKNICASRGLKAEMVTEVGDPKTAICSAVQKLNVNLLILGQHGLGKIERALIGSVSNYCVQNVKCPVLVVKKP</sequence>
<evidence type="ECO:0000313" key="1">
    <source>
        <dbReference type="EMBL" id="KAJ4709927.1"/>
    </source>
</evidence>
<gene>
    <name evidence="1" type="ORF">OWV82_016175</name>
</gene>
<name>A0ACC1XEU0_MELAZ</name>
<evidence type="ECO:0000313" key="2">
    <source>
        <dbReference type="Proteomes" id="UP001164539"/>
    </source>
</evidence>
<accession>A0ACC1XEU0</accession>